<dbReference type="SUPFAM" id="SSF54928">
    <property type="entry name" value="RNA-binding domain, RBD"/>
    <property type="match status" value="1"/>
</dbReference>
<keyword evidence="6" id="KW-1185">Reference proteome</keyword>
<dbReference type="SMART" id="SM01218">
    <property type="entry name" value="FoP_duplication"/>
    <property type="match status" value="1"/>
</dbReference>
<evidence type="ECO:0000256" key="3">
    <source>
        <dbReference type="SAM" id="MobiDB-lite"/>
    </source>
</evidence>
<feature type="compositionally biased region" description="Basic and acidic residues" evidence="3">
    <location>
        <begin position="16"/>
        <end position="45"/>
    </location>
</feature>
<comment type="caution">
    <text evidence="5">The sequence shown here is derived from an EMBL/GenBank/DDBJ whole genome shotgun (WGS) entry which is preliminary data.</text>
</comment>
<dbReference type="InterPro" id="IPR051229">
    <property type="entry name" value="ALYREF_mRNA_export"/>
</dbReference>
<evidence type="ECO:0000256" key="2">
    <source>
        <dbReference type="PROSITE-ProRule" id="PRU00176"/>
    </source>
</evidence>
<dbReference type="PANTHER" id="PTHR19965:SF35">
    <property type="entry name" value="RNA ANNEALING PROTEIN YRA1"/>
    <property type="match status" value="1"/>
</dbReference>
<dbReference type="InterPro" id="IPR000504">
    <property type="entry name" value="RRM_dom"/>
</dbReference>
<keyword evidence="1 2" id="KW-0694">RNA-binding</keyword>
<feature type="compositionally biased region" description="Polar residues" evidence="3">
    <location>
        <begin position="1"/>
        <end position="10"/>
    </location>
</feature>
<organism evidence="5 6">
    <name type="scientific">Basidiobolus ranarum</name>
    <dbReference type="NCBI Taxonomy" id="34480"/>
    <lineage>
        <taxon>Eukaryota</taxon>
        <taxon>Fungi</taxon>
        <taxon>Fungi incertae sedis</taxon>
        <taxon>Zoopagomycota</taxon>
        <taxon>Entomophthoromycotina</taxon>
        <taxon>Basidiobolomycetes</taxon>
        <taxon>Basidiobolales</taxon>
        <taxon>Basidiobolaceae</taxon>
        <taxon>Basidiobolus</taxon>
    </lineage>
</organism>
<gene>
    <name evidence="5" type="ORF">K7432_000547</name>
</gene>
<accession>A0ABR2X4G2</accession>
<dbReference type="InterPro" id="IPR025715">
    <property type="entry name" value="FoP_C"/>
</dbReference>
<dbReference type="InterPro" id="IPR012677">
    <property type="entry name" value="Nucleotide-bd_a/b_plait_sf"/>
</dbReference>
<dbReference type="PROSITE" id="PS50102">
    <property type="entry name" value="RRM"/>
    <property type="match status" value="1"/>
</dbReference>
<dbReference type="CDD" id="cd12418">
    <property type="entry name" value="RRM_Aly_REF_like"/>
    <property type="match status" value="1"/>
</dbReference>
<evidence type="ECO:0000256" key="1">
    <source>
        <dbReference type="ARBA" id="ARBA00022884"/>
    </source>
</evidence>
<dbReference type="Pfam" id="PF13865">
    <property type="entry name" value="FoP_duplication"/>
    <property type="match status" value="1"/>
</dbReference>
<feature type="domain" description="RRM" evidence="4">
    <location>
        <begin position="91"/>
        <end position="168"/>
    </location>
</feature>
<dbReference type="InterPro" id="IPR035979">
    <property type="entry name" value="RBD_domain_sf"/>
</dbReference>
<evidence type="ECO:0000313" key="6">
    <source>
        <dbReference type="Proteomes" id="UP001479436"/>
    </source>
</evidence>
<reference evidence="5 6" key="1">
    <citation type="submission" date="2023-04" db="EMBL/GenBank/DDBJ databases">
        <title>Genome of Basidiobolus ranarum AG-B5.</title>
        <authorList>
            <person name="Stajich J.E."/>
            <person name="Carter-House D."/>
            <person name="Gryganskyi A."/>
        </authorList>
    </citation>
    <scope>NUCLEOTIDE SEQUENCE [LARGE SCALE GENOMIC DNA]</scope>
    <source>
        <strain evidence="5 6">AG-B5</strain>
    </source>
</reference>
<dbReference type="Proteomes" id="UP001479436">
    <property type="component" value="Unassembled WGS sequence"/>
</dbReference>
<dbReference type="Gene3D" id="3.30.70.330">
    <property type="match status" value="1"/>
</dbReference>
<dbReference type="PANTHER" id="PTHR19965">
    <property type="entry name" value="RNA AND EXPORT FACTOR BINDING PROTEIN"/>
    <property type="match status" value="1"/>
</dbReference>
<dbReference type="Pfam" id="PF00076">
    <property type="entry name" value="RRM_1"/>
    <property type="match status" value="1"/>
</dbReference>
<dbReference type="SMART" id="SM00360">
    <property type="entry name" value="RRM"/>
    <property type="match status" value="1"/>
</dbReference>
<protein>
    <recommendedName>
        <fullName evidence="4">RRM domain-containing protein</fullName>
    </recommendedName>
</protein>
<dbReference type="EMBL" id="JASJQH010000010">
    <property type="protein sequence ID" value="KAK9768633.1"/>
    <property type="molecule type" value="Genomic_DNA"/>
</dbReference>
<name>A0ABR2X4G2_9FUNG</name>
<feature type="compositionally biased region" description="Basic and acidic residues" evidence="3">
    <location>
        <begin position="218"/>
        <end position="231"/>
    </location>
</feature>
<evidence type="ECO:0000259" key="4">
    <source>
        <dbReference type="PROSITE" id="PS50102"/>
    </source>
</evidence>
<proteinExistence type="predicted"/>
<feature type="compositionally biased region" description="Low complexity" evidence="3">
    <location>
        <begin position="184"/>
        <end position="200"/>
    </location>
</feature>
<sequence>MESTDNNSILDMSLEDMIKTDKKLRGSDNSRSDKKGGRGRNDRRNRSTPYSRQKPRRNDDNDGQWTHDLFDDNKQTVTASVRTTNDTTTFRKIQVQNLHYEVSQQDLEELFSTVGPLKRVNIVFDAAGRSTGIAKIQFETPAHAAQAIQQYNNVTLDGKPMRIEYAPLGRESSAPPSSILSRLGGAPRNGANRSGNNRPRGGQRRGDRRKNNGNGGKGEPRSKREPASRDDLDAELDSYMLVDNGATMQE</sequence>
<feature type="region of interest" description="Disordered" evidence="3">
    <location>
        <begin position="1"/>
        <end position="71"/>
    </location>
</feature>
<evidence type="ECO:0000313" key="5">
    <source>
        <dbReference type="EMBL" id="KAK9768633.1"/>
    </source>
</evidence>
<feature type="region of interest" description="Disordered" evidence="3">
    <location>
        <begin position="168"/>
        <end position="250"/>
    </location>
</feature>